<dbReference type="GO" id="GO:0008017">
    <property type="term" value="F:microtubule binding"/>
    <property type="evidence" value="ECO:0007669"/>
    <property type="project" value="InterPro"/>
</dbReference>
<comment type="caution">
    <text evidence="2">Lacks conserved residue(s) required for the propagation of feature annotation.</text>
</comment>
<comment type="caution">
    <text evidence="4">The sequence shown here is derived from an EMBL/GenBank/DDBJ whole genome shotgun (WGS) entry which is preliminary data.</text>
</comment>
<dbReference type="GO" id="GO:0003777">
    <property type="term" value="F:microtubule motor activity"/>
    <property type="evidence" value="ECO:0007669"/>
    <property type="project" value="InterPro"/>
</dbReference>
<dbReference type="EMBL" id="JAAGAX010000005">
    <property type="protein sequence ID" value="KAF2316900.1"/>
    <property type="molecule type" value="Genomic_DNA"/>
</dbReference>
<dbReference type="Gene3D" id="1.20.58.1980">
    <property type="match status" value="1"/>
</dbReference>
<dbReference type="PANTHER" id="PTHR47968">
    <property type="entry name" value="CENTROMERE PROTEIN E"/>
    <property type="match status" value="1"/>
</dbReference>
<reference evidence="4 5" key="1">
    <citation type="journal article" date="2020" name="Mol. Plant">
        <title>The Chromosome-Based Rubber Tree Genome Provides New Insights into Spurge Genome Evolution and Rubber Biosynthesis.</title>
        <authorList>
            <person name="Liu J."/>
            <person name="Shi C."/>
            <person name="Shi C.C."/>
            <person name="Li W."/>
            <person name="Zhang Q.J."/>
            <person name="Zhang Y."/>
            <person name="Li K."/>
            <person name="Lu H.F."/>
            <person name="Shi C."/>
            <person name="Zhu S.T."/>
            <person name="Xiao Z.Y."/>
            <person name="Nan H."/>
            <person name="Yue Y."/>
            <person name="Zhu X.G."/>
            <person name="Wu Y."/>
            <person name="Hong X.N."/>
            <person name="Fan G.Y."/>
            <person name="Tong Y."/>
            <person name="Zhang D."/>
            <person name="Mao C.L."/>
            <person name="Liu Y.L."/>
            <person name="Hao S.J."/>
            <person name="Liu W.Q."/>
            <person name="Lv M.Q."/>
            <person name="Zhang H.B."/>
            <person name="Liu Y."/>
            <person name="Hu-Tang G.R."/>
            <person name="Wang J.P."/>
            <person name="Wang J.H."/>
            <person name="Sun Y.H."/>
            <person name="Ni S.B."/>
            <person name="Chen W.B."/>
            <person name="Zhang X.C."/>
            <person name="Jiao Y.N."/>
            <person name="Eichler E.E."/>
            <person name="Li G.H."/>
            <person name="Liu X."/>
            <person name="Gao L.Z."/>
        </authorList>
    </citation>
    <scope>NUCLEOTIDE SEQUENCE [LARGE SCALE GENOMIC DNA]</scope>
    <source>
        <strain evidence="5">cv. GT1</strain>
        <tissue evidence="4">Leaf</tissue>
    </source>
</reference>
<evidence type="ECO:0000256" key="1">
    <source>
        <dbReference type="ARBA" id="ARBA00023175"/>
    </source>
</evidence>
<evidence type="ECO:0000313" key="5">
    <source>
        <dbReference type="Proteomes" id="UP000467840"/>
    </source>
</evidence>
<feature type="domain" description="Kinesin motor" evidence="3">
    <location>
        <begin position="1"/>
        <end position="61"/>
    </location>
</feature>
<dbReference type="Proteomes" id="UP000467840">
    <property type="component" value="Chromosome 15"/>
</dbReference>
<dbReference type="PROSITE" id="PS50067">
    <property type="entry name" value="KINESIN_MOTOR_2"/>
    <property type="match status" value="1"/>
</dbReference>
<gene>
    <name evidence="4" type="ORF">GH714_042241</name>
</gene>
<name>A0A6A6MTK4_HEVBR</name>
<dbReference type="GO" id="GO:0007018">
    <property type="term" value="P:microtubule-based movement"/>
    <property type="evidence" value="ECO:0007669"/>
    <property type="project" value="InterPro"/>
</dbReference>
<proteinExistence type="inferred from homology"/>
<dbReference type="SUPFAM" id="SSF52540">
    <property type="entry name" value="P-loop containing nucleoside triphosphate hydrolases"/>
    <property type="match status" value="1"/>
</dbReference>
<evidence type="ECO:0000313" key="4">
    <source>
        <dbReference type="EMBL" id="KAF2316900.1"/>
    </source>
</evidence>
<dbReference type="AlphaFoldDB" id="A0A6A6MTK4"/>
<dbReference type="PANTHER" id="PTHR47968:SF17">
    <property type="entry name" value="KINESIN-LIKE PROTEIN"/>
    <property type="match status" value="1"/>
</dbReference>
<keyword evidence="1" id="KW-0505">Motor protein</keyword>
<dbReference type="Pfam" id="PF00225">
    <property type="entry name" value="Kinesin"/>
    <property type="match status" value="1"/>
</dbReference>
<evidence type="ECO:0000259" key="3">
    <source>
        <dbReference type="PROSITE" id="PS50067"/>
    </source>
</evidence>
<dbReference type="InterPro" id="IPR001752">
    <property type="entry name" value="Kinesin_motor_dom"/>
</dbReference>
<dbReference type="GO" id="GO:0005524">
    <property type="term" value="F:ATP binding"/>
    <property type="evidence" value="ECO:0007669"/>
    <property type="project" value="InterPro"/>
</dbReference>
<protein>
    <recommendedName>
        <fullName evidence="3">Kinesin motor domain-containing protein</fullName>
    </recommendedName>
</protein>
<keyword evidence="5" id="KW-1185">Reference proteome</keyword>
<organism evidence="4 5">
    <name type="scientific">Hevea brasiliensis</name>
    <name type="common">Para rubber tree</name>
    <name type="synonym">Siphonia brasiliensis</name>
    <dbReference type="NCBI Taxonomy" id="3981"/>
    <lineage>
        <taxon>Eukaryota</taxon>
        <taxon>Viridiplantae</taxon>
        <taxon>Streptophyta</taxon>
        <taxon>Embryophyta</taxon>
        <taxon>Tracheophyta</taxon>
        <taxon>Spermatophyta</taxon>
        <taxon>Magnoliopsida</taxon>
        <taxon>eudicotyledons</taxon>
        <taxon>Gunneridae</taxon>
        <taxon>Pentapetalae</taxon>
        <taxon>rosids</taxon>
        <taxon>fabids</taxon>
        <taxon>Malpighiales</taxon>
        <taxon>Euphorbiaceae</taxon>
        <taxon>Crotonoideae</taxon>
        <taxon>Micrandreae</taxon>
        <taxon>Hevea</taxon>
    </lineage>
</organism>
<comment type="similarity">
    <text evidence="2">Belongs to the TRAFAC class myosin-kinesin ATPase superfamily. Kinesin family.</text>
</comment>
<evidence type="ECO:0000256" key="2">
    <source>
        <dbReference type="PROSITE-ProRule" id="PRU00283"/>
    </source>
</evidence>
<sequence>MCGPSIKGSYIPYRDSKLTRILQDVLEGNSRTALLCCCSPSPSNAEETLSALRFGARAKHIKTSPFVNRSQDKLAKKHVDVAATKDESFEDLESAYEDVTLLTISSLQQAVEELVLTIEKVGKIREDPIGPISINDDF</sequence>
<accession>A0A6A6MTK4</accession>
<dbReference type="InterPro" id="IPR027640">
    <property type="entry name" value="Kinesin-like_fam"/>
</dbReference>
<dbReference type="InterPro" id="IPR027417">
    <property type="entry name" value="P-loop_NTPase"/>
</dbReference>